<evidence type="ECO:0000256" key="2">
    <source>
        <dbReference type="SAM" id="Phobius"/>
    </source>
</evidence>
<name>A0ABX1L230_9LACO</name>
<keyword evidence="5" id="KW-1185">Reference proteome</keyword>
<keyword evidence="2" id="KW-1133">Transmembrane helix</keyword>
<dbReference type="Proteomes" id="UP000707477">
    <property type="component" value="Unassembled WGS sequence"/>
</dbReference>
<evidence type="ECO:0000313" key="4">
    <source>
        <dbReference type="EMBL" id="NLR28758.1"/>
    </source>
</evidence>
<dbReference type="PANTHER" id="PTHR30576:SF0">
    <property type="entry name" value="UNDECAPRENYL-PHOSPHATE N-ACETYLGALACTOSAMINYL 1-PHOSPHATE TRANSFERASE-RELATED"/>
    <property type="match status" value="1"/>
</dbReference>
<dbReference type="EMBL" id="JAAVSD010000002">
    <property type="protein sequence ID" value="NLR28758.1"/>
    <property type="molecule type" value="Genomic_DNA"/>
</dbReference>
<comment type="caution">
    <text evidence="4">The sequence shown here is derived from an EMBL/GenBank/DDBJ whole genome shotgun (WGS) entry which is preliminary data.</text>
</comment>
<dbReference type="PANTHER" id="PTHR30576">
    <property type="entry name" value="COLANIC BIOSYNTHESIS UDP-GLUCOSE LIPID CARRIER TRANSFERASE"/>
    <property type="match status" value="1"/>
</dbReference>
<reference evidence="4 5" key="1">
    <citation type="submission" date="2020-03" db="EMBL/GenBank/DDBJ databases">
        <authorList>
            <person name="Zhang Z."/>
            <person name="Guo Z."/>
            <person name="Hou Q."/>
            <person name="Shen X."/>
        </authorList>
    </citation>
    <scope>NUCLEOTIDE SEQUENCE [LARGE SCALE GENOMIC DNA]</scope>
    <source>
        <strain evidence="4 5">HBUAS51329</strain>
    </source>
</reference>
<evidence type="ECO:0000259" key="3">
    <source>
        <dbReference type="Pfam" id="PF02397"/>
    </source>
</evidence>
<sequence>MRNAAYGSKINQLTTGVDVGCTFTSKIGEPVVPWYQPLKRGMDLFFGVFGLLMSSPIILLFAILIKATSKGPIFYIQQRVGFLGQAFCLIKLRSMRQDAEKVTGAVWASATDSRVTAVGRFMRRTRIDELPQLWNVIVGDMSLIGPRPERPNFTEKFSQEFAEFPQRLRVKPGITGYAQIHGGYDLDPGKKARLDNFYITHMSAKLEIEILIGTIRVIFTGDGAR</sequence>
<proteinExistence type="inferred from homology"/>
<protein>
    <submittedName>
        <fullName evidence="4">Sugar transferase</fullName>
    </submittedName>
</protein>
<evidence type="ECO:0000256" key="1">
    <source>
        <dbReference type="ARBA" id="ARBA00006464"/>
    </source>
</evidence>
<dbReference type="Pfam" id="PF02397">
    <property type="entry name" value="Bac_transf"/>
    <property type="match status" value="1"/>
</dbReference>
<keyword evidence="2" id="KW-0472">Membrane</keyword>
<keyword evidence="4" id="KW-0808">Transferase</keyword>
<organism evidence="4 5">
    <name type="scientific">Levilactobacillus tujiorum</name>
    <dbReference type="NCBI Taxonomy" id="2912243"/>
    <lineage>
        <taxon>Bacteria</taxon>
        <taxon>Bacillati</taxon>
        <taxon>Bacillota</taxon>
        <taxon>Bacilli</taxon>
        <taxon>Lactobacillales</taxon>
        <taxon>Lactobacillaceae</taxon>
        <taxon>Levilactobacillus</taxon>
    </lineage>
</organism>
<feature type="domain" description="Bacterial sugar transferase" evidence="3">
    <location>
        <begin position="39"/>
        <end position="219"/>
    </location>
</feature>
<comment type="similarity">
    <text evidence="1">Belongs to the bacterial sugar transferase family.</text>
</comment>
<dbReference type="RefSeq" id="WP_168848767.1">
    <property type="nucleotide sequence ID" value="NZ_JAAVSD010000002.1"/>
</dbReference>
<dbReference type="InterPro" id="IPR003362">
    <property type="entry name" value="Bact_transf"/>
</dbReference>
<feature type="transmembrane region" description="Helical" evidence="2">
    <location>
        <begin position="44"/>
        <end position="65"/>
    </location>
</feature>
<keyword evidence="2" id="KW-0812">Transmembrane</keyword>
<gene>
    <name evidence="4" type="ORF">HEQ44_00975</name>
</gene>
<dbReference type="GO" id="GO:0016740">
    <property type="term" value="F:transferase activity"/>
    <property type="evidence" value="ECO:0007669"/>
    <property type="project" value="UniProtKB-KW"/>
</dbReference>
<evidence type="ECO:0000313" key="5">
    <source>
        <dbReference type="Proteomes" id="UP000707477"/>
    </source>
</evidence>
<accession>A0ABX1L230</accession>